<evidence type="ECO:0000313" key="2">
    <source>
        <dbReference type="Proteomes" id="UP000789707"/>
    </source>
</evidence>
<evidence type="ECO:0000313" key="1">
    <source>
        <dbReference type="EMBL" id="CAH0417526.1"/>
    </source>
</evidence>
<gene>
    <name evidence="1" type="ORF">WFA24289_01868</name>
</gene>
<sequence length="239" mass="27643">MAINNKNNLIVLDFDNTIQSESDGDEQLSVRLEELTSFGTLILATGRSFENFATNFDWESISNFFLGAAFSNGGEIFFSDINFERSYFNLKDIRILKENINFKEIKSTIQVDFDDILRFEMLPEDSMNEWSKVNKIKIITDELTSETQKLYTLANALRMNMVFDPIGNVQIYPQFVSKAIAIQNIVGGKVFDKIYFYGDGYNDLSVLSIPKIKYFQTKDRKEETFNFLVSKLKEQEGMY</sequence>
<dbReference type="NCBIfam" id="TIGR01484">
    <property type="entry name" value="HAD-SF-IIB"/>
    <property type="match status" value="1"/>
</dbReference>
<evidence type="ECO:0008006" key="3">
    <source>
        <dbReference type="Google" id="ProtNLM"/>
    </source>
</evidence>
<dbReference type="EMBL" id="CAKKNS010000011">
    <property type="protein sequence ID" value="CAH0417526.1"/>
    <property type="molecule type" value="Genomic_DNA"/>
</dbReference>
<dbReference type="Pfam" id="PF08282">
    <property type="entry name" value="Hydrolase_3"/>
    <property type="match status" value="1"/>
</dbReference>
<organism evidence="1 2">
    <name type="scientific">Periweissella fabaria</name>
    <dbReference type="NCBI Taxonomy" id="546157"/>
    <lineage>
        <taxon>Bacteria</taxon>
        <taxon>Bacillati</taxon>
        <taxon>Bacillota</taxon>
        <taxon>Bacilli</taxon>
        <taxon>Lactobacillales</taxon>
        <taxon>Lactobacillaceae</taxon>
        <taxon>Periweissella</taxon>
    </lineage>
</organism>
<name>A0ABM8Z8M9_9LACO</name>
<accession>A0ABM8Z8M9</accession>
<keyword evidence="2" id="KW-1185">Reference proteome</keyword>
<dbReference type="InterPro" id="IPR023214">
    <property type="entry name" value="HAD_sf"/>
</dbReference>
<dbReference type="RefSeq" id="WP_230097549.1">
    <property type="nucleotide sequence ID" value="NZ_CAKKNS010000011.1"/>
</dbReference>
<dbReference type="InterPro" id="IPR036412">
    <property type="entry name" value="HAD-like_sf"/>
</dbReference>
<dbReference type="InterPro" id="IPR006379">
    <property type="entry name" value="HAD-SF_hydro_IIB"/>
</dbReference>
<reference evidence="1 2" key="1">
    <citation type="submission" date="2021-11" db="EMBL/GenBank/DDBJ databases">
        <authorList>
            <person name="Depoorter E."/>
        </authorList>
    </citation>
    <scope>NUCLEOTIDE SEQUENCE [LARGE SCALE GENOMIC DNA]</scope>
    <source>
        <strain evidence="1 2">LMG 24289</strain>
    </source>
</reference>
<comment type="caution">
    <text evidence="1">The sequence shown here is derived from an EMBL/GenBank/DDBJ whole genome shotgun (WGS) entry which is preliminary data.</text>
</comment>
<dbReference type="Proteomes" id="UP000789707">
    <property type="component" value="Unassembled WGS sequence"/>
</dbReference>
<dbReference type="Gene3D" id="3.40.50.1000">
    <property type="entry name" value="HAD superfamily/HAD-like"/>
    <property type="match status" value="1"/>
</dbReference>
<dbReference type="SUPFAM" id="SSF56784">
    <property type="entry name" value="HAD-like"/>
    <property type="match status" value="1"/>
</dbReference>
<protein>
    <recommendedName>
        <fullName evidence="3">HAD-IIB family hydrolase</fullName>
    </recommendedName>
</protein>
<dbReference type="Gene3D" id="3.90.1070.10">
    <property type="match status" value="1"/>
</dbReference>
<proteinExistence type="predicted"/>